<dbReference type="OrthoDB" id="270777at2157"/>
<evidence type="ECO:0000259" key="2">
    <source>
        <dbReference type="Pfam" id="PF25933"/>
    </source>
</evidence>
<evidence type="ECO:0000313" key="4">
    <source>
        <dbReference type="Proteomes" id="UP000199451"/>
    </source>
</evidence>
<protein>
    <recommendedName>
        <fullName evidence="2">DUF7978 domain-containing protein</fullName>
    </recommendedName>
</protein>
<sequence>MARTGNSLGKRLGTGAVGGIASYVAGYLVVYLLTASDIQNSFVGRLLDATTEGSAAWKVVGWVFYNGHFVNTNVPGIFGGTSSVNLIAEVDAFSAIIYVVPPVMLLLAGLAAAWVADGDGPVEGAKTGAGVAVGYAVLAVVGTFLFAISTGDAAIAPDTVTGILLAGLVYPLVFGAVGGALSGVVGDSESGAVTA</sequence>
<gene>
    <name evidence="3" type="ORF">SAMN04487949_1831</name>
</gene>
<dbReference type="Pfam" id="PF25933">
    <property type="entry name" value="DUF7978"/>
    <property type="match status" value="1"/>
</dbReference>
<feature type="transmembrane region" description="Helical" evidence="1">
    <location>
        <begin position="128"/>
        <end position="148"/>
    </location>
</feature>
<name>A0A1G9TN60_9EURY</name>
<reference evidence="4" key="1">
    <citation type="submission" date="2016-10" db="EMBL/GenBank/DDBJ databases">
        <authorList>
            <person name="Varghese N."/>
            <person name="Submissions S."/>
        </authorList>
    </citation>
    <scope>NUCLEOTIDE SEQUENCE [LARGE SCALE GENOMIC DNA]</scope>
    <source>
        <strain evidence="4">CGMCC 1.10119</strain>
    </source>
</reference>
<dbReference type="EMBL" id="FNHL01000002">
    <property type="protein sequence ID" value="SDM48854.1"/>
    <property type="molecule type" value="Genomic_DNA"/>
</dbReference>
<keyword evidence="1" id="KW-0812">Transmembrane</keyword>
<dbReference type="RefSeq" id="WP_089696853.1">
    <property type="nucleotide sequence ID" value="NZ_FNHL01000002.1"/>
</dbReference>
<dbReference type="Proteomes" id="UP000199451">
    <property type="component" value="Unassembled WGS sequence"/>
</dbReference>
<evidence type="ECO:0000256" key="1">
    <source>
        <dbReference type="SAM" id="Phobius"/>
    </source>
</evidence>
<keyword evidence="1" id="KW-1133">Transmembrane helix</keyword>
<keyword evidence="4" id="KW-1185">Reference proteome</keyword>
<feature type="domain" description="DUF7978" evidence="2">
    <location>
        <begin position="4"/>
        <end position="185"/>
    </location>
</feature>
<evidence type="ECO:0000313" key="3">
    <source>
        <dbReference type="EMBL" id="SDM48854.1"/>
    </source>
</evidence>
<accession>A0A1G9TN60</accession>
<dbReference type="InterPro" id="IPR058284">
    <property type="entry name" value="DUF7978"/>
</dbReference>
<dbReference type="AlphaFoldDB" id="A0A1G9TN60"/>
<organism evidence="3 4">
    <name type="scientific">Halogranum gelatinilyticum</name>
    <dbReference type="NCBI Taxonomy" id="660521"/>
    <lineage>
        <taxon>Archaea</taxon>
        <taxon>Methanobacteriati</taxon>
        <taxon>Methanobacteriota</taxon>
        <taxon>Stenosarchaea group</taxon>
        <taxon>Halobacteria</taxon>
        <taxon>Halobacteriales</taxon>
        <taxon>Haloferacaceae</taxon>
    </lineage>
</organism>
<feature type="transmembrane region" description="Helical" evidence="1">
    <location>
        <begin position="95"/>
        <end position="116"/>
    </location>
</feature>
<feature type="transmembrane region" description="Helical" evidence="1">
    <location>
        <begin position="160"/>
        <end position="181"/>
    </location>
</feature>
<keyword evidence="1" id="KW-0472">Membrane</keyword>
<feature type="transmembrane region" description="Helical" evidence="1">
    <location>
        <begin position="12"/>
        <end position="33"/>
    </location>
</feature>
<proteinExistence type="predicted"/>